<proteinExistence type="predicted"/>
<dbReference type="EMBL" id="JAZGZP010000040">
    <property type="protein sequence ID" value="MFK7002172.1"/>
    <property type="molecule type" value="Genomic_DNA"/>
</dbReference>
<protein>
    <submittedName>
        <fullName evidence="1">Uncharacterized protein</fullName>
    </submittedName>
</protein>
<accession>A0ABW8PC89</accession>
<dbReference type="Proteomes" id="UP001621706">
    <property type="component" value="Unassembled WGS sequence"/>
</dbReference>
<evidence type="ECO:0000313" key="1">
    <source>
        <dbReference type="EMBL" id="MFK7002172.1"/>
    </source>
</evidence>
<gene>
    <name evidence="1" type="ORF">V3I07_14935</name>
</gene>
<dbReference type="RefSeq" id="WP_405344174.1">
    <property type="nucleotide sequence ID" value="NZ_JAZGZP010000040.1"/>
</dbReference>
<reference evidence="1 2" key="1">
    <citation type="submission" date="2024-02" db="EMBL/GenBank/DDBJ databases">
        <title>Comparative Genomic Analysis of Flavobacterium Species Causing Columnaris Disease of Freshwater Fish in Thailand: Insights into Virulence and Resistance Mechanisms.</title>
        <authorList>
            <person name="Nguyen D."/>
            <person name="Chokmangmeepisarn P."/>
            <person name="Khianchaikhan K."/>
            <person name="Morishita M."/>
            <person name="Bunnoy A."/>
            <person name="Rodkhum C."/>
        </authorList>
    </citation>
    <scope>NUCLEOTIDE SEQUENCE [LARGE SCALE GENOMIC DNA]</scope>
    <source>
        <strain evidence="1 2">CNRT2201</strain>
    </source>
</reference>
<sequence>MNLNIIEKINCNQFEIKGGFIFSITDNCFFIDNKIINNKNCSLRGFYDEKIMIFEEDRFETYIYDFNGLLVKHILEFGITILDRISQHKYLIGINDGDNIFKAIYDFEQFQIVKKFGKIGLNSFNVFSNDFLISKSKEKIGLFNFENEIIWQQSFSDLLPSQETNEISISQEIIEISNVIYFTLNTNNKNICFGLDSETGKVVKQFPNILGDLIQENEYIYFLYYNSITRLNTTNDTIEKWDIQDLLDKEDIGYLYFPRWAVLDGQIYFSQTKGSDIHSGKIGARFGILDFNKRELIFKDQLDPKYGTIGSIKVSKERLYLHTQDSTLHVFEKE</sequence>
<evidence type="ECO:0000313" key="2">
    <source>
        <dbReference type="Proteomes" id="UP001621706"/>
    </source>
</evidence>
<name>A0ABW8PC89_9FLAO</name>
<keyword evidence="2" id="KW-1185">Reference proteome</keyword>
<comment type="caution">
    <text evidence="1">The sequence shown here is derived from an EMBL/GenBank/DDBJ whole genome shotgun (WGS) entry which is preliminary data.</text>
</comment>
<organism evidence="1 2">
    <name type="scientific">Flavobacterium oreochromis</name>
    <dbReference type="NCBI Taxonomy" id="2906078"/>
    <lineage>
        <taxon>Bacteria</taxon>
        <taxon>Pseudomonadati</taxon>
        <taxon>Bacteroidota</taxon>
        <taxon>Flavobacteriia</taxon>
        <taxon>Flavobacteriales</taxon>
        <taxon>Flavobacteriaceae</taxon>
        <taxon>Flavobacterium</taxon>
    </lineage>
</organism>